<evidence type="ECO:0000256" key="1">
    <source>
        <dbReference type="ARBA" id="ARBA00011073"/>
    </source>
</evidence>
<evidence type="ECO:0000256" key="3">
    <source>
        <dbReference type="ARBA" id="ARBA00022801"/>
    </source>
</evidence>
<comment type="caution">
    <text evidence="9">The sequence shown here is derived from an EMBL/GenBank/DDBJ whole genome shotgun (WGS) entry which is preliminary data.</text>
</comment>
<dbReference type="AlphaFoldDB" id="A0AA86JAT9"/>
<dbReference type="Proteomes" id="UP000789738">
    <property type="component" value="Unassembled WGS sequence"/>
</dbReference>
<proteinExistence type="inferred from homology"/>
<feature type="active site" description="Charge relay system" evidence="5">
    <location>
        <position position="416"/>
    </location>
</feature>
<dbReference type="InterPro" id="IPR000209">
    <property type="entry name" value="Peptidase_S8/S53_dom"/>
</dbReference>
<dbReference type="PROSITE" id="PS00136">
    <property type="entry name" value="SUBTILASE_ASP"/>
    <property type="match status" value="1"/>
</dbReference>
<comment type="similarity">
    <text evidence="1 5 6">Belongs to the peptidase S8 family.</text>
</comment>
<dbReference type="SUPFAM" id="SSF52743">
    <property type="entry name" value="Subtilisin-like"/>
    <property type="match status" value="1"/>
</dbReference>
<reference evidence="10" key="2">
    <citation type="submission" date="2022-10" db="EMBL/GenBank/DDBJ databases">
        <authorList>
            <person name="Aires J."/>
            <person name="Mesa V."/>
        </authorList>
    </citation>
    <scope>NUCLEOTIDE SEQUENCE</scope>
    <source>
        <strain evidence="10">Clostridium neonatale JD116</strain>
    </source>
</reference>
<dbReference type="PROSITE" id="PS51892">
    <property type="entry name" value="SUBTILASE"/>
    <property type="match status" value="1"/>
</dbReference>
<organism evidence="9 11">
    <name type="scientific">Clostridium neonatale</name>
    <dbReference type="NCBI Taxonomy" id="137838"/>
    <lineage>
        <taxon>Bacteria</taxon>
        <taxon>Bacillati</taxon>
        <taxon>Bacillota</taxon>
        <taxon>Clostridia</taxon>
        <taxon>Eubacteriales</taxon>
        <taxon>Clostridiaceae</taxon>
        <taxon>Clostridium</taxon>
    </lineage>
</organism>
<dbReference type="EMBL" id="CAMTCP010000299">
    <property type="protein sequence ID" value="CAI3697910.1"/>
    <property type="molecule type" value="Genomic_DNA"/>
</dbReference>
<evidence type="ECO:0000313" key="11">
    <source>
        <dbReference type="Proteomes" id="UP000789738"/>
    </source>
</evidence>
<feature type="chain" id="PRO_5044470454" evidence="7">
    <location>
        <begin position="32"/>
        <end position="474"/>
    </location>
</feature>
<evidence type="ECO:0000256" key="2">
    <source>
        <dbReference type="ARBA" id="ARBA00022670"/>
    </source>
</evidence>
<keyword evidence="2 5" id="KW-0645">Protease</keyword>
<dbReference type="EC" id="3.4.21.-" evidence="10"/>
<feature type="signal peptide" evidence="7">
    <location>
        <begin position="1"/>
        <end position="31"/>
    </location>
</feature>
<keyword evidence="7" id="KW-0732">Signal</keyword>
<dbReference type="PRINTS" id="PR00723">
    <property type="entry name" value="SUBTILISIN"/>
</dbReference>
<gene>
    <name evidence="10" type="ORF">CNEO2_960007</name>
    <name evidence="9" type="ORF">CNEO_10182</name>
</gene>
<dbReference type="Proteomes" id="UP001189143">
    <property type="component" value="Unassembled WGS sequence"/>
</dbReference>
<dbReference type="InterPro" id="IPR008357">
    <property type="entry name" value="Lanit_process"/>
</dbReference>
<evidence type="ECO:0000259" key="8">
    <source>
        <dbReference type="Pfam" id="PF00082"/>
    </source>
</evidence>
<dbReference type="GO" id="GO:0004252">
    <property type="term" value="F:serine-type endopeptidase activity"/>
    <property type="evidence" value="ECO:0007669"/>
    <property type="project" value="UniProtKB-UniRule"/>
</dbReference>
<protein>
    <submittedName>
        <fullName evidence="10">Lantibiotic leader peptide-processing serine protease</fullName>
        <ecNumber evidence="10">3.4.21.-</ecNumber>
    </submittedName>
    <submittedName>
        <fullName evidence="9">Subtilisin-like serine protease</fullName>
    </submittedName>
</protein>
<name>A0AA86JAT9_9CLOT</name>
<dbReference type="InterPro" id="IPR036852">
    <property type="entry name" value="Peptidase_S8/S53_dom_sf"/>
</dbReference>
<evidence type="ECO:0000313" key="10">
    <source>
        <dbReference type="EMBL" id="CAI3697910.1"/>
    </source>
</evidence>
<dbReference type="InterPro" id="IPR015500">
    <property type="entry name" value="Peptidase_S8_subtilisin-rel"/>
</dbReference>
<dbReference type="RefSeq" id="WP_210889193.1">
    <property type="nucleotide sequence ID" value="NZ_CAKJVE010000001.1"/>
</dbReference>
<evidence type="ECO:0000256" key="4">
    <source>
        <dbReference type="ARBA" id="ARBA00022825"/>
    </source>
</evidence>
<dbReference type="EMBL" id="CAKJVE010000001">
    <property type="protein sequence ID" value="CAG9701657.1"/>
    <property type="molecule type" value="Genomic_DNA"/>
</dbReference>
<dbReference type="InterPro" id="IPR023827">
    <property type="entry name" value="Peptidase_S8_Asp-AS"/>
</dbReference>
<dbReference type="GO" id="GO:0006508">
    <property type="term" value="P:proteolysis"/>
    <property type="evidence" value="ECO:0007669"/>
    <property type="project" value="UniProtKB-KW"/>
</dbReference>
<feature type="active site" description="Charge relay system" evidence="5">
    <location>
        <position position="208"/>
    </location>
</feature>
<feature type="domain" description="Peptidase S8/S53" evidence="8">
    <location>
        <begin position="156"/>
        <end position="464"/>
    </location>
</feature>
<dbReference type="InterPro" id="IPR023828">
    <property type="entry name" value="Peptidase_S8_Ser-AS"/>
</dbReference>
<keyword evidence="3 5" id="KW-0378">Hydrolase</keyword>
<dbReference type="PROSITE" id="PS00137">
    <property type="entry name" value="SUBTILASE_HIS"/>
    <property type="match status" value="1"/>
</dbReference>
<dbReference type="InterPro" id="IPR022398">
    <property type="entry name" value="Peptidase_S8_His-AS"/>
</dbReference>
<dbReference type="InterPro" id="IPR050131">
    <property type="entry name" value="Peptidase_S8_subtilisin-like"/>
</dbReference>
<evidence type="ECO:0000256" key="6">
    <source>
        <dbReference type="RuleBase" id="RU003355"/>
    </source>
</evidence>
<reference evidence="9" key="1">
    <citation type="submission" date="2021-10" db="EMBL/GenBank/DDBJ databases">
        <authorList>
            <person name="Mesa V."/>
        </authorList>
    </citation>
    <scope>NUCLEOTIDE SEQUENCE</scope>
    <source>
        <strain evidence="9">CC3_PB</strain>
    </source>
</reference>
<evidence type="ECO:0000256" key="5">
    <source>
        <dbReference type="PROSITE-ProRule" id="PRU01240"/>
    </source>
</evidence>
<keyword evidence="4 5" id="KW-0720">Serine protease</keyword>
<dbReference type="PROSITE" id="PS00138">
    <property type="entry name" value="SUBTILASE_SER"/>
    <property type="match status" value="1"/>
</dbReference>
<feature type="active site" description="Charge relay system" evidence="5">
    <location>
        <position position="164"/>
    </location>
</feature>
<sequence length="474" mass="51921">MGENKIFKKFYSILLLVFMLMTMCSNTEVQAKDKNLYSEDDVNLVVLFNEDKIDKSIEDLIENSGGKIINTLSEIGGIEVKCSTELITEIQSYDAVKSLAPTHNIKVPDEKIVEFNESKKLRSDDASDGDLYNQYQWDIKRVTNDGKSFELGTGNHDVVIAVIDSGVKTDHPDLENNFMGGENFIPEGFNGDDSETGDSDDLEDRLGHGTYVTGSIAANGRIKGVAPDIGFKSYRVFDSKGNTNAIIMSQAIIKAVDDGVNVINLSVSGYNLKGKCYWIDPNTGIEYDLGDDIAEYELYKRAIKYAVKHNVTVVTASGNEGIDCGNPKKLTEFLNEQNGDQGFRYKGLTYEVPGSIDGVINVSATGKTDKIAKYSNYGKNFIDVTAPGGDSSKTGSIFDMCLSTGTTDYWFVEGTSIAAPKVSAIAGLILCEDKTLTPKKVAKRIYKSCEDIGDNKFKNYYGSGLANAYKALNR</sequence>
<dbReference type="CDD" id="cd07482">
    <property type="entry name" value="Peptidases_S8_Lantibiotic_specific_protease"/>
    <property type="match status" value="1"/>
</dbReference>
<evidence type="ECO:0000256" key="7">
    <source>
        <dbReference type="SAM" id="SignalP"/>
    </source>
</evidence>
<dbReference type="Pfam" id="PF00082">
    <property type="entry name" value="Peptidase_S8"/>
    <property type="match status" value="1"/>
</dbReference>
<accession>A0AA86JAT9</accession>
<evidence type="ECO:0000313" key="9">
    <source>
        <dbReference type="EMBL" id="CAG9701657.1"/>
    </source>
</evidence>
<dbReference type="PANTHER" id="PTHR43806">
    <property type="entry name" value="PEPTIDASE S8"/>
    <property type="match status" value="1"/>
</dbReference>
<dbReference type="Gene3D" id="3.40.50.200">
    <property type="entry name" value="Peptidase S8/S53 domain"/>
    <property type="match status" value="1"/>
</dbReference>
<dbReference type="PANTHER" id="PTHR43806:SF11">
    <property type="entry name" value="CEREVISIN-RELATED"/>
    <property type="match status" value="1"/>
</dbReference>